<accession>A0AAD4MNK0</accession>
<evidence type="ECO:0000256" key="1">
    <source>
        <dbReference type="SAM" id="Phobius"/>
    </source>
</evidence>
<gene>
    <name evidence="2" type="ORF">DdX_16075</name>
</gene>
<sequence length="122" mass="13669">MAEPSASTTNFTCYDGDTQLYGEKVCVEHGDWWCLKITNQDESLQLRACDTGDICEKFGARCGKIDESSMGSLKISIPAYRLCCCNSQRCNSAVRSDQSNVLFFGISLMLSAFVVRYLCRYK</sequence>
<keyword evidence="1" id="KW-0812">Transmembrane</keyword>
<keyword evidence="1" id="KW-1133">Transmembrane helix</keyword>
<reference evidence="2" key="1">
    <citation type="submission" date="2022-01" db="EMBL/GenBank/DDBJ databases">
        <title>Genome Sequence Resource for Two Populations of Ditylenchus destructor, the Migratory Endoparasitic Phytonematode.</title>
        <authorList>
            <person name="Zhang H."/>
            <person name="Lin R."/>
            <person name="Xie B."/>
        </authorList>
    </citation>
    <scope>NUCLEOTIDE SEQUENCE</scope>
    <source>
        <strain evidence="2">BazhouSP</strain>
    </source>
</reference>
<name>A0AAD4MNK0_9BILA</name>
<organism evidence="2 3">
    <name type="scientific">Ditylenchus destructor</name>
    <dbReference type="NCBI Taxonomy" id="166010"/>
    <lineage>
        <taxon>Eukaryota</taxon>
        <taxon>Metazoa</taxon>
        <taxon>Ecdysozoa</taxon>
        <taxon>Nematoda</taxon>
        <taxon>Chromadorea</taxon>
        <taxon>Rhabditida</taxon>
        <taxon>Tylenchina</taxon>
        <taxon>Tylenchomorpha</taxon>
        <taxon>Sphaerularioidea</taxon>
        <taxon>Anguinidae</taxon>
        <taxon>Anguininae</taxon>
        <taxon>Ditylenchus</taxon>
    </lineage>
</organism>
<protein>
    <submittedName>
        <fullName evidence="2">Uncharacterized protein</fullName>
    </submittedName>
</protein>
<keyword evidence="1" id="KW-0472">Membrane</keyword>
<evidence type="ECO:0000313" key="3">
    <source>
        <dbReference type="Proteomes" id="UP001201812"/>
    </source>
</evidence>
<dbReference type="AlphaFoldDB" id="A0AAD4MNK0"/>
<proteinExistence type="predicted"/>
<dbReference type="EMBL" id="JAKKPZ010000118">
    <property type="protein sequence ID" value="KAI1701466.1"/>
    <property type="molecule type" value="Genomic_DNA"/>
</dbReference>
<evidence type="ECO:0000313" key="2">
    <source>
        <dbReference type="EMBL" id="KAI1701466.1"/>
    </source>
</evidence>
<keyword evidence="3" id="KW-1185">Reference proteome</keyword>
<comment type="caution">
    <text evidence="2">The sequence shown here is derived from an EMBL/GenBank/DDBJ whole genome shotgun (WGS) entry which is preliminary data.</text>
</comment>
<feature type="transmembrane region" description="Helical" evidence="1">
    <location>
        <begin position="101"/>
        <end position="119"/>
    </location>
</feature>
<dbReference type="Proteomes" id="UP001201812">
    <property type="component" value="Unassembled WGS sequence"/>
</dbReference>